<dbReference type="Proteomes" id="UP000039021">
    <property type="component" value="Unassembled WGS sequence"/>
</dbReference>
<proteinExistence type="predicted"/>
<dbReference type="AlphaFoldDB" id="A0A916L7S1"/>
<evidence type="ECO:0000313" key="2">
    <source>
        <dbReference type="Proteomes" id="UP000039021"/>
    </source>
</evidence>
<sequence>MSISWVSAIPPMLDPARLRRMSASANAGTAMGCSGIPSSTSVPSTSSRFRYWPRSKLAETVFRIRSKPPRSLRKVSGSAVA</sequence>
<name>A0A916L7S1_MYCTX</name>
<protein>
    <submittedName>
        <fullName evidence="1">Uncharacterized protein</fullName>
    </submittedName>
</protein>
<comment type="caution">
    <text evidence="1">The sequence shown here is derived from an EMBL/GenBank/DDBJ whole genome shotgun (WGS) entry which is preliminary data.</text>
</comment>
<reference evidence="2" key="1">
    <citation type="submission" date="2015-03" db="EMBL/GenBank/DDBJ databases">
        <authorList>
            <consortium name="Pathogen Informatics"/>
        </authorList>
    </citation>
    <scope>NUCLEOTIDE SEQUENCE [LARGE SCALE GENOMIC DNA]</scope>
    <source>
        <strain evidence="2">N09902308</strain>
    </source>
</reference>
<gene>
    <name evidence="1" type="ORF">ERS007739_00173</name>
</gene>
<dbReference type="EMBL" id="CSBK01000042">
    <property type="protein sequence ID" value="COW83904.1"/>
    <property type="molecule type" value="Genomic_DNA"/>
</dbReference>
<evidence type="ECO:0000313" key="1">
    <source>
        <dbReference type="EMBL" id="COW83904.1"/>
    </source>
</evidence>
<organism evidence="1 2">
    <name type="scientific">Mycobacterium tuberculosis</name>
    <dbReference type="NCBI Taxonomy" id="1773"/>
    <lineage>
        <taxon>Bacteria</taxon>
        <taxon>Bacillati</taxon>
        <taxon>Actinomycetota</taxon>
        <taxon>Actinomycetes</taxon>
        <taxon>Mycobacteriales</taxon>
        <taxon>Mycobacteriaceae</taxon>
        <taxon>Mycobacterium</taxon>
        <taxon>Mycobacterium tuberculosis complex</taxon>
    </lineage>
</organism>
<accession>A0A916L7S1</accession>